<evidence type="ECO:0000313" key="2">
    <source>
        <dbReference type="Proteomes" id="UP000242287"/>
    </source>
</evidence>
<dbReference type="AlphaFoldDB" id="A0A2A9N940"/>
<accession>A0A2A9N940</accession>
<name>A0A2A9N940_9AGAR</name>
<gene>
    <name evidence="1" type="ORF">AMATHDRAFT_11327</name>
</gene>
<sequence>MPSFMINSYHNFKIPIPESTTNGLVESITARPLLHNLLQDISALASHVNNIKHVALKSKILEYLIDQLSIIKCQNNKFSLAYMNLHGWGHMGGVGVGQAGMGAWGVLEDNDENIN</sequence>
<organism evidence="1 2">
    <name type="scientific">Amanita thiersii Skay4041</name>
    <dbReference type="NCBI Taxonomy" id="703135"/>
    <lineage>
        <taxon>Eukaryota</taxon>
        <taxon>Fungi</taxon>
        <taxon>Dikarya</taxon>
        <taxon>Basidiomycota</taxon>
        <taxon>Agaricomycotina</taxon>
        <taxon>Agaricomycetes</taxon>
        <taxon>Agaricomycetidae</taxon>
        <taxon>Agaricales</taxon>
        <taxon>Pluteineae</taxon>
        <taxon>Amanitaceae</taxon>
        <taxon>Amanita</taxon>
    </lineage>
</organism>
<dbReference type="EMBL" id="KZ303172">
    <property type="protein sequence ID" value="PFH44627.1"/>
    <property type="molecule type" value="Genomic_DNA"/>
</dbReference>
<reference evidence="1 2" key="1">
    <citation type="submission" date="2014-02" db="EMBL/GenBank/DDBJ databases">
        <title>Transposable element dynamics among asymbiotic and ectomycorrhizal Amanita fungi.</title>
        <authorList>
            <consortium name="DOE Joint Genome Institute"/>
            <person name="Hess J."/>
            <person name="Skrede I."/>
            <person name="Wolfe B."/>
            <person name="LaButti K."/>
            <person name="Ohm R.A."/>
            <person name="Grigoriev I.V."/>
            <person name="Pringle A."/>
        </authorList>
    </citation>
    <scope>NUCLEOTIDE SEQUENCE [LARGE SCALE GENOMIC DNA]</scope>
    <source>
        <strain evidence="1 2">SKay4041</strain>
    </source>
</reference>
<proteinExistence type="predicted"/>
<dbReference type="Proteomes" id="UP000242287">
    <property type="component" value="Unassembled WGS sequence"/>
</dbReference>
<protein>
    <submittedName>
        <fullName evidence="1">Uncharacterized protein</fullName>
    </submittedName>
</protein>
<evidence type="ECO:0000313" key="1">
    <source>
        <dbReference type="EMBL" id="PFH44627.1"/>
    </source>
</evidence>
<keyword evidence="2" id="KW-1185">Reference proteome</keyword>